<dbReference type="Pfam" id="PF00248">
    <property type="entry name" value="Aldo_ket_red"/>
    <property type="match status" value="1"/>
</dbReference>
<gene>
    <name evidence="2" type="ORF">GCM10023350_44750</name>
</gene>
<evidence type="ECO:0000313" key="3">
    <source>
        <dbReference type="Proteomes" id="UP001499882"/>
    </source>
</evidence>
<organism evidence="2 3">
    <name type="scientific">Nocardioides endophyticus</name>
    <dbReference type="NCBI Taxonomy" id="1353775"/>
    <lineage>
        <taxon>Bacteria</taxon>
        <taxon>Bacillati</taxon>
        <taxon>Actinomycetota</taxon>
        <taxon>Actinomycetes</taxon>
        <taxon>Propionibacteriales</taxon>
        <taxon>Nocardioidaceae</taxon>
        <taxon>Nocardioides</taxon>
    </lineage>
</organism>
<dbReference type="InterPro" id="IPR036812">
    <property type="entry name" value="NAD(P)_OxRdtase_dom_sf"/>
</dbReference>
<dbReference type="Gene3D" id="3.20.20.100">
    <property type="entry name" value="NADP-dependent oxidoreductase domain"/>
    <property type="match status" value="1"/>
</dbReference>
<dbReference type="SUPFAM" id="SSF51430">
    <property type="entry name" value="NAD(P)-linked oxidoreductase"/>
    <property type="match status" value="1"/>
</dbReference>
<keyword evidence="3" id="KW-1185">Reference proteome</keyword>
<dbReference type="PANTHER" id="PTHR43364:SF6">
    <property type="entry name" value="OXIDOREDUCTASE-RELATED"/>
    <property type="match status" value="1"/>
</dbReference>
<sequence length="312" mass="34014">MDLEMGLVLGTMYFGTRTDEATSYALLDRFVEAGGRVLDTANCYSFWTSPTGHGGQSEMLLGRWLAANPGLREELVIATKVGVEPTDDGGIEGLSAPVIERESARSLERLGIDAIDVYWAHGEDRATDLEETVAAFGALVERGVVRRLGVSNHPTWRVERARGIAERLGVEPWTALQLTTSYVEPRPGAQVPGKDHRFGFVGDETVDYLELHPEMELWVYSPLIQGSFDRADRPFPEAYDHPGTTARLATLNALAGRLGVPASQVVLGWMLAKGWKPIVGVSSVEQLDSALESRQLRSVQLTADLLGADSLP</sequence>
<dbReference type="InterPro" id="IPR050523">
    <property type="entry name" value="AKR_Detox_Biosynth"/>
</dbReference>
<protein>
    <submittedName>
        <fullName evidence="2">Aldo/keto reductase</fullName>
    </submittedName>
</protein>
<dbReference type="RefSeq" id="WP_345529297.1">
    <property type="nucleotide sequence ID" value="NZ_BAABKN010000030.1"/>
</dbReference>
<dbReference type="EMBL" id="BAABKN010000030">
    <property type="protein sequence ID" value="GAA4754391.1"/>
    <property type="molecule type" value="Genomic_DNA"/>
</dbReference>
<evidence type="ECO:0000313" key="2">
    <source>
        <dbReference type="EMBL" id="GAA4754391.1"/>
    </source>
</evidence>
<feature type="domain" description="NADP-dependent oxidoreductase" evidence="1">
    <location>
        <begin position="7"/>
        <end position="295"/>
    </location>
</feature>
<comment type="caution">
    <text evidence="2">The sequence shown here is derived from an EMBL/GenBank/DDBJ whole genome shotgun (WGS) entry which is preliminary data.</text>
</comment>
<evidence type="ECO:0000259" key="1">
    <source>
        <dbReference type="Pfam" id="PF00248"/>
    </source>
</evidence>
<dbReference type="PANTHER" id="PTHR43364">
    <property type="entry name" value="NADH-SPECIFIC METHYLGLYOXAL REDUCTASE-RELATED"/>
    <property type="match status" value="1"/>
</dbReference>
<reference evidence="3" key="1">
    <citation type="journal article" date="2019" name="Int. J. Syst. Evol. Microbiol.">
        <title>The Global Catalogue of Microorganisms (GCM) 10K type strain sequencing project: providing services to taxonomists for standard genome sequencing and annotation.</title>
        <authorList>
            <consortium name="The Broad Institute Genomics Platform"/>
            <consortium name="The Broad Institute Genome Sequencing Center for Infectious Disease"/>
            <person name="Wu L."/>
            <person name="Ma J."/>
        </authorList>
    </citation>
    <scope>NUCLEOTIDE SEQUENCE [LARGE SCALE GENOMIC DNA]</scope>
    <source>
        <strain evidence="3">JCM 18532</strain>
    </source>
</reference>
<dbReference type="Proteomes" id="UP001499882">
    <property type="component" value="Unassembled WGS sequence"/>
</dbReference>
<accession>A0ABP8ZEP6</accession>
<name>A0ABP8ZEP6_9ACTN</name>
<dbReference type="InterPro" id="IPR023210">
    <property type="entry name" value="NADP_OxRdtase_dom"/>
</dbReference>
<proteinExistence type="predicted"/>